<sequence length="375" mass="42902">MRKKLLLLSILLIFALSGCLPNLDAQDEVVQEENNNNKNEEKAIVPKYQISEEYYRTLTPFRPSGARGQAASYLNSRFDSDEFEEGLLRISQKNFSTDQYIFQEGQYLDSETINEWLRSLNPTEPDVDDGASIDEKKEAKENAPKYLAHILEQNYLVQEDDKVKLEGISIGLALNSVYYFNIEGNRFETPISNNTIEKEGKRIAEEVVQLIRGVEGLEEVPITIGLFKQQAKTSIIPGNYFAYATVKSGSRSLEWNNVNEKYVLFPSKHATDQYRDDAERFSRFKEDISTYFPNHNGIVGRGLYINNELQKISIDIDFQFYGKTEVIGFTQYLAGLAVEAYPDYVILEINVKSVAGQEAMILKKPDMKEPFVHIY</sequence>
<dbReference type="Proteomes" id="UP001208656">
    <property type="component" value="Unassembled WGS sequence"/>
</dbReference>
<comment type="caution">
    <text evidence="2">The sequence shown here is derived from an EMBL/GenBank/DDBJ whole genome shotgun (WGS) entry which is preliminary data.</text>
</comment>
<dbReference type="Gene3D" id="3.10.570.10">
    <property type="entry name" value="sex pheromone staph- cam373 precursor domain"/>
    <property type="match status" value="1"/>
</dbReference>
<evidence type="ECO:0000313" key="2">
    <source>
        <dbReference type="EMBL" id="MCU9594236.1"/>
    </source>
</evidence>
<dbReference type="RefSeq" id="WP_263061447.1">
    <property type="nucleotide sequence ID" value="NZ_JAOUSE010000016.1"/>
</dbReference>
<dbReference type="CDD" id="cd13441">
    <property type="entry name" value="CamS_repeat_1"/>
    <property type="match status" value="1"/>
</dbReference>
<gene>
    <name evidence="2" type="ORF">OEV82_07175</name>
</gene>
<dbReference type="EMBL" id="JAOUSE010000016">
    <property type="protein sequence ID" value="MCU9594236.1"/>
    <property type="molecule type" value="Genomic_DNA"/>
</dbReference>
<dbReference type="PIRSF" id="PIRSF012509">
    <property type="entry name" value="CamS"/>
    <property type="match status" value="1"/>
</dbReference>
<dbReference type="InterPro" id="IPR011426">
    <property type="entry name" value="CamS"/>
</dbReference>
<keyword evidence="1" id="KW-0732">Signal</keyword>
<dbReference type="PROSITE" id="PS51257">
    <property type="entry name" value="PROKAR_LIPOPROTEIN"/>
    <property type="match status" value="1"/>
</dbReference>
<feature type="signal peptide" evidence="1">
    <location>
        <begin position="1"/>
        <end position="25"/>
    </location>
</feature>
<accession>A0ABT2WFK2</accession>
<name>A0ABT2WFK2_9BACI</name>
<dbReference type="Pfam" id="PF07537">
    <property type="entry name" value="CamS"/>
    <property type="match status" value="1"/>
</dbReference>
<dbReference type="CDD" id="cd13440">
    <property type="entry name" value="CamS_repeat_2"/>
    <property type="match status" value="1"/>
</dbReference>
<reference evidence="2 3" key="1">
    <citation type="submission" date="2022-10" db="EMBL/GenBank/DDBJ databases">
        <title>Description of Fervidibacillus gen. nov. in the family Fervidibacillaceae fam. nov. with two species, Fervidibacillus albus sp. nov., and Fervidibacillus halotolerans sp. nov., isolated from tidal flat sediments.</title>
        <authorList>
            <person name="Kwon K.K."/>
            <person name="Yang S.-H."/>
        </authorList>
    </citation>
    <scope>NUCLEOTIDE SEQUENCE [LARGE SCALE GENOMIC DNA]</scope>
    <source>
        <strain evidence="2 3">DSM 23332</strain>
    </source>
</reference>
<evidence type="ECO:0000256" key="1">
    <source>
        <dbReference type="SAM" id="SignalP"/>
    </source>
</evidence>
<feature type="chain" id="PRO_5045603459" evidence="1">
    <location>
        <begin position="26"/>
        <end position="375"/>
    </location>
</feature>
<protein>
    <submittedName>
        <fullName evidence="2">CamS family sex pheromone protein</fullName>
    </submittedName>
</protein>
<evidence type="ECO:0000313" key="3">
    <source>
        <dbReference type="Proteomes" id="UP001208656"/>
    </source>
</evidence>
<proteinExistence type="predicted"/>
<keyword evidence="3" id="KW-1185">Reference proteome</keyword>
<organism evidence="2 3">
    <name type="scientific">Pallidibacillus thermolactis</name>
    <dbReference type="NCBI Taxonomy" id="251051"/>
    <lineage>
        <taxon>Bacteria</taxon>
        <taxon>Bacillati</taxon>
        <taxon>Bacillota</taxon>
        <taxon>Bacilli</taxon>
        <taxon>Bacillales</taxon>
        <taxon>Bacillaceae</taxon>
        <taxon>Pallidibacillus</taxon>
    </lineage>
</organism>